<dbReference type="AlphaFoldDB" id="A0A511YPP1"/>
<proteinExistence type="predicted"/>
<comment type="caution">
    <text evidence="1">The sequence shown here is derived from an EMBL/GenBank/DDBJ whole genome shotgun (WGS) entry which is preliminary data.</text>
</comment>
<evidence type="ECO:0008006" key="3">
    <source>
        <dbReference type="Google" id="ProtNLM"/>
    </source>
</evidence>
<dbReference type="Proteomes" id="UP000321863">
    <property type="component" value="Unassembled WGS sequence"/>
</dbReference>
<reference evidence="1 2" key="1">
    <citation type="submission" date="2019-07" db="EMBL/GenBank/DDBJ databases">
        <title>Whole genome shotgun sequence of Chryseobacterium hagamense NBRC 105253.</title>
        <authorList>
            <person name="Hosoyama A."/>
            <person name="Uohara A."/>
            <person name="Ohji S."/>
            <person name="Ichikawa N."/>
        </authorList>
    </citation>
    <scope>NUCLEOTIDE SEQUENCE [LARGE SCALE GENOMIC DNA]</scope>
    <source>
        <strain evidence="1 2">NBRC 105253</strain>
    </source>
</reference>
<gene>
    <name evidence="1" type="ORF">CHA01nite_29020</name>
</gene>
<dbReference type="EMBL" id="BJYJ01000019">
    <property type="protein sequence ID" value="GEN77162.1"/>
    <property type="molecule type" value="Genomic_DNA"/>
</dbReference>
<keyword evidence="2" id="KW-1185">Reference proteome</keyword>
<name>A0A511YPP1_9FLAO</name>
<sequence>MLTAVLITVSSSLFAQTFEDATCYKYFEITARLKKGDSLSRAEWKNFLSDKAIQDYMADQGVDENYFESYRKSMQIVYMPKNAAILKKRLEDPSAYWLTYMINQYKINEDGMKEYLQKIDKDSRSYFDISYRYAYSALPKKAHQKLPGLKVAIIPVHNDAHAQKDMIIYTLLCAYKNDQNRMGALGGHELHHMLRPQPTFDVAPQDDSPVMAMYRVLNEGSADMVDKKYMTEKAALLLPEQRYFQEFFDEGKKLLPHMDSLLQKNPETWKDLKVRDFFKGTPYSGGHVPGTYMAHYIEKNGFKGELLQSLDDPFAFFLIYDKAARKDKGKPFRFSDAALQNIKNLQSKYIRKKV</sequence>
<dbReference type="Pfam" id="PF18958">
    <property type="entry name" value="DUF5700"/>
    <property type="match status" value="1"/>
</dbReference>
<evidence type="ECO:0000313" key="1">
    <source>
        <dbReference type="EMBL" id="GEN77162.1"/>
    </source>
</evidence>
<organism evidence="1 2">
    <name type="scientific">Chryseobacterium hagamense</name>
    <dbReference type="NCBI Taxonomy" id="395935"/>
    <lineage>
        <taxon>Bacteria</taxon>
        <taxon>Pseudomonadati</taxon>
        <taxon>Bacteroidota</taxon>
        <taxon>Flavobacteriia</taxon>
        <taxon>Flavobacteriales</taxon>
        <taxon>Weeksellaceae</taxon>
        <taxon>Chryseobacterium group</taxon>
        <taxon>Chryseobacterium</taxon>
    </lineage>
</organism>
<evidence type="ECO:0000313" key="2">
    <source>
        <dbReference type="Proteomes" id="UP000321863"/>
    </source>
</evidence>
<dbReference type="InterPro" id="IPR043754">
    <property type="entry name" value="DUF5700"/>
</dbReference>
<protein>
    <recommendedName>
        <fullName evidence="3">DUF2268 domain-containing protein</fullName>
    </recommendedName>
</protein>
<accession>A0A511YPP1</accession>